<protein>
    <submittedName>
        <fullName evidence="1">Uncharacterized protein</fullName>
    </submittedName>
</protein>
<name>A0A9E7IV02_9FIRM</name>
<gene>
    <name evidence="1" type="ORF">M1R53_06350</name>
</gene>
<dbReference type="KEGG" id="fms:M1R53_06350"/>
<keyword evidence="2" id="KW-1185">Reference proteome</keyword>
<dbReference type="Proteomes" id="UP000831151">
    <property type="component" value="Chromosome"/>
</dbReference>
<proteinExistence type="predicted"/>
<dbReference type="RefSeq" id="WP_249242407.1">
    <property type="nucleotide sequence ID" value="NZ_CP096649.1"/>
</dbReference>
<sequence length="66" mass="7674">MKNNIFKYDVNLVPLTIENKEQDIFRDELNNIPYLLYKVEDLSNGSVIAINKPGGKKIIESFRKMT</sequence>
<organism evidence="1 2">
    <name type="scientific">Fenollaria massiliensis</name>
    <dbReference type="NCBI Taxonomy" id="938288"/>
    <lineage>
        <taxon>Bacteria</taxon>
        <taxon>Bacillati</taxon>
        <taxon>Bacillota</taxon>
        <taxon>Clostridia</taxon>
        <taxon>Eubacteriales</taxon>
        <taxon>Fenollaria</taxon>
    </lineage>
</organism>
<evidence type="ECO:0000313" key="1">
    <source>
        <dbReference type="EMBL" id="UQK58854.1"/>
    </source>
</evidence>
<reference evidence="1" key="1">
    <citation type="submission" date="2022-04" db="EMBL/GenBank/DDBJ databases">
        <title>Complete genome sequences of Ezakiella coagulans and Fenollaria massiliensis.</title>
        <authorList>
            <person name="France M.T."/>
            <person name="Clifford J."/>
            <person name="Narina S."/>
            <person name="Rutt L."/>
            <person name="Ravel J."/>
        </authorList>
    </citation>
    <scope>NUCLEOTIDE SEQUENCE</scope>
    <source>
        <strain evidence="1">C0061C2</strain>
    </source>
</reference>
<dbReference type="AlphaFoldDB" id="A0A9E7IV02"/>
<evidence type="ECO:0000313" key="2">
    <source>
        <dbReference type="Proteomes" id="UP000831151"/>
    </source>
</evidence>
<accession>A0A9E7IV02</accession>
<dbReference type="EMBL" id="CP096649">
    <property type="protein sequence ID" value="UQK58854.1"/>
    <property type="molecule type" value="Genomic_DNA"/>
</dbReference>